<evidence type="ECO:0000256" key="6">
    <source>
        <dbReference type="ARBA" id="ARBA00023136"/>
    </source>
</evidence>
<dbReference type="HOGENOM" id="CLU_016890_0_3_7"/>
<evidence type="ECO:0000256" key="4">
    <source>
        <dbReference type="ARBA" id="ARBA00022692"/>
    </source>
</evidence>
<evidence type="ECO:0000256" key="8">
    <source>
        <dbReference type="SAM" id="MobiDB-lite"/>
    </source>
</evidence>
<dbReference type="Gene3D" id="3.30.1330.60">
    <property type="entry name" value="OmpA-like domain"/>
    <property type="match status" value="1"/>
</dbReference>
<keyword evidence="12" id="KW-1185">Reference proteome</keyword>
<keyword evidence="3" id="KW-1003">Cell membrane</keyword>
<dbReference type="SUPFAM" id="SSF103088">
    <property type="entry name" value="OmpA-like"/>
    <property type="match status" value="1"/>
</dbReference>
<dbReference type="InterPro" id="IPR036737">
    <property type="entry name" value="OmpA-like_sf"/>
</dbReference>
<reference evidence="11 12" key="1">
    <citation type="journal article" date="2011" name="J. Bacteriol.">
        <title>Genome sequence of the mercury-methylating and pleomorphic Desulfovibrio africanus Strain Walvis Bay.</title>
        <authorList>
            <person name="Brown S.D."/>
            <person name="Wall J.D."/>
            <person name="Kucken A.M."/>
            <person name="Gilmour C.C."/>
            <person name="Podar M."/>
            <person name="Brandt C.C."/>
            <person name="Teshima H."/>
            <person name="Detter J.C."/>
            <person name="Han C.S."/>
            <person name="Land M.L."/>
            <person name="Lucas S."/>
            <person name="Han J."/>
            <person name="Pennacchio L."/>
            <person name="Nolan M."/>
            <person name="Pitluck S."/>
            <person name="Woyke T."/>
            <person name="Goodwin L."/>
            <person name="Palumbo A.V."/>
            <person name="Elias D.A."/>
        </authorList>
    </citation>
    <scope>NUCLEOTIDE SEQUENCE [LARGE SCALE GENOMIC DNA]</scope>
    <source>
        <strain evidence="11 12">Walvis Bay</strain>
    </source>
</reference>
<comment type="subcellular location">
    <subcellularLocation>
        <location evidence="1">Cell membrane</location>
        <topology evidence="1">Single-pass membrane protein</topology>
    </subcellularLocation>
</comment>
<dbReference type="CDD" id="cd07185">
    <property type="entry name" value="OmpA_C-like"/>
    <property type="match status" value="1"/>
</dbReference>
<dbReference type="Pfam" id="PF00691">
    <property type="entry name" value="OmpA"/>
    <property type="match status" value="1"/>
</dbReference>
<dbReference type="InterPro" id="IPR050330">
    <property type="entry name" value="Bact_OuterMem_StrucFunc"/>
</dbReference>
<dbReference type="InterPro" id="IPR006665">
    <property type="entry name" value="OmpA-like"/>
</dbReference>
<dbReference type="EMBL" id="CP003221">
    <property type="protein sequence ID" value="EGJ51285.1"/>
    <property type="molecule type" value="Genomic_DNA"/>
</dbReference>
<comment type="similarity">
    <text evidence="2">Belongs to the MotB family.</text>
</comment>
<evidence type="ECO:0000256" key="3">
    <source>
        <dbReference type="ARBA" id="ARBA00022475"/>
    </source>
</evidence>
<dbReference type="eggNOG" id="COG1360">
    <property type="taxonomic scope" value="Bacteria"/>
</dbReference>
<sequence length="253" mass="27866">MAKQLDETPPVPPRRTQEEAPEEGAPGWMTTFADMMSLLLCFFILLLSFSSMDVAKYEKVLGSLKYAFGVQRTPSDSEFASPPGVSQELSENLSADQKDILGLVLVLRKLVHQDVDVKDLAVVSSDRNGALLRVQAGAMFDPGSAALKPEAVKIIDKAVTILKERNFSVVIRGHTDSHIVHSAQFPSNWELSAARAAASARLVIERGAIDTNRIKAIGYADSRPLVPNSTEENRAFNRRVEFYFHKPNAEGVW</sequence>
<feature type="domain" description="OmpA-like" evidence="10">
    <location>
        <begin position="127"/>
        <end position="248"/>
    </location>
</feature>
<dbReference type="KEGG" id="daf:Desaf_2983"/>
<dbReference type="PANTHER" id="PTHR30329">
    <property type="entry name" value="STATOR ELEMENT OF FLAGELLAR MOTOR COMPLEX"/>
    <property type="match status" value="1"/>
</dbReference>
<dbReference type="Pfam" id="PF13677">
    <property type="entry name" value="MotB_plug"/>
    <property type="match status" value="1"/>
</dbReference>
<keyword evidence="6 7" id="KW-0472">Membrane</keyword>
<keyword evidence="5 9" id="KW-1133">Transmembrane helix</keyword>
<keyword evidence="4 9" id="KW-0812">Transmembrane</keyword>
<dbReference type="RefSeq" id="WP_005983747.1">
    <property type="nucleotide sequence ID" value="NC_016629.1"/>
</dbReference>
<protein>
    <submittedName>
        <fullName evidence="11">OmpA/MotB domain protein</fullName>
    </submittedName>
</protein>
<dbReference type="STRING" id="690850.Desaf_2983"/>
<dbReference type="Proteomes" id="UP000007844">
    <property type="component" value="Chromosome"/>
</dbReference>
<dbReference type="GO" id="GO:0005886">
    <property type="term" value="C:plasma membrane"/>
    <property type="evidence" value="ECO:0007669"/>
    <property type="project" value="UniProtKB-SubCell"/>
</dbReference>
<evidence type="ECO:0000313" key="11">
    <source>
        <dbReference type="EMBL" id="EGJ51285.1"/>
    </source>
</evidence>
<dbReference type="PANTHER" id="PTHR30329:SF21">
    <property type="entry name" value="LIPOPROTEIN YIAD-RELATED"/>
    <property type="match status" value="1"/>
</dbReference>
<evidence type="ECO:0000256" key="5">
    <source>
        <dbReference type="ARBA" id="ARBA00022989"/>
    </source>
</evidence>
<evidence type="ECO:0000256" key="9">
    <source>
        <dbReference type="SAM" id="Phobius"/>
    </source>
</evidence>
<gene>
    <name evidence="11" type="ORF">Desaf_2983</name>
</gene>
<dbReference type="InterPro" id="IPR025713">
    <property type="entry name" value="MotB-like_N_dom"/>
</dbReference>
<dbReference type="AlphaFoldDB" id="F3Z276"/>
<name>F3Z276_DESAF</name>
<organism evidence="11 12">
    <name type="scientific">Desulfocurvibacter africanus subsp. africanus str. Walvis Bay</name>
    <dbReference type="NCBI Taxonomy" id="690850"/>
    <lineage>
        <taxon>Bacteria</taxon>
        <taxon>Pseudomonadati</taxon>
        <taxon>Thermodesulfobacteriota</taxon>
        <taxon>Desulfovibrionia</taxon>
        <taxon>Desulfovibrionales</taxon>
        <taxon>Desulfovibrionaceae</taxon>
        <taxon>Desulfocurvibacter</taxon>
    </lineage>
</organism>
<evidence type="ECO:0000256" key="7">
    <source>
        <dbReference type="PROSITE-ProRule" id="PRU00473"/>
    </source>
</evidence>
<evidence type="ECO:0000259" key="10">
    <source>
        <dbReference type="PROSITE" id="PS51123"/>
    </source>
</evidence>
<accession>F3Z276</accession>
<evidence type="ECO:0000256" key="1">
    <source>
        <dbReference type="ARBA" id="ARBA00004162"/>
    </source>
</evidence>
<feature type="transmembrane region" description="Helical" evidence="9">
    <location>
        <begin position="28"/>
        <end position="49"/>
    </location>
</feature>
<evidence type="ECO:0000256" key="2">
    <source>
        <dbReference type="ARBA" id="ARBA00008914"/>
    </source>
</evidence>
<evidence type="ECO:0000313" key="12">
    <source>
        <dbReference type="Proteomes" id="UP000007844"/>
    </source>
</evidence>
<feature type="region of interest" description="Disordered" evidence="8">
    <location>
        <begin position="1"/>
        <end position="26"/>
    </location>
</feature>
<proteinExistence type="inferred from homology"/>
<dbReference type="PROSITE" id="PS51123">
    <property type="entry name" value="OMPA_2"/>
    <property type="match status" value="1"/>
</dbReference>